<dbReference type="Proteomes" id="UP000009026">
    <property type="component" value="Chromosome"/>
</dbReference>
<dbReference type="STRING" id="1297742.A176_004977"/>
<dbReference type="Gene3D" id="3.40.50.2300">
    <property type="match status" value="1"/>
</dbReference>
<evidence type="ECO:0000313" key="6">
    <source>
        <dbReference type="Proteomes" id="UP000009026"/>
    </source>
</evidence>
<dbReference type="PATRIC" id="fig|1297742.4.peg.5021"/>
<dbReference type="SUPFAM" id="SSF52172">
    <property type="entry name" value="CheY-like"/>
    <property type="match status" value="1"/>
</dbReference>
<dbReference type="KEGG" id="mym:A176_004977"/>
<dbReference type="AlphaFoldDB" id="A0A0H4X348"/>
<dbReference type="CDD" id="cd00156">
    <property type="entry name" value="REC"/>
    <property type="match status" value="1"/>
</dbReference>
<dbReference type="InterPro" id="IPR011006">
    <property type="entry name" value="CheY-like_superfamily"/>
</dbReference>
<dbReference type="PANTHER" id="PTHR44591:SF25">
    <property type="entry name" value="CHEMOTAXIS TWO-COMPONENT RESPONSE REGULATOR"/>
    <property type="match status" value="1"/>
</dbReference>
<sequence>MSLTTSEELATSTELDTREREEQRADTLKLEPARGAVLVVEDDPSHREILVEMLAGWGYEPLPVGSAEEAEFAVRNKRMDAAIVDVFLPGRSGATLMSRLRERFPQSVLIGVSAMSDAAMARKCKGLGADLFIGKPLDPQRLAEALQSRHTSWH</sequence>
<name>A0A0H4X348_9BACT</name>
<evidence type="ECO:0000256" key="3">
    <source>
        <dbReference type="SAM" id="MobiDB-lite"/>
    </source>
</evidence>
<evidence type="ECO:0000256" key="1">
    <source>
        <dbReference type="ARBA" id="ARBA00022553"/>
    </source>
</evidence>
<dbReference type="InterPro" id="IPR050595">
    <property type="entry name" value="Bact_response_regulator"/>
</dbReference>
<dbReference type="Pfam" id="PF00072">
    <property type="entry name" value="Response_reg"/>
    <property type="match status" value="1"/>
</dbReference>
<dbReference type="SMART" id="SM00448">
    <property type="entry name" value="REC"/>
    <property type="match status" value="1"/>
</dbReference>
<dbReference type="EMBL" id="CP012109">
    <property type="protein sequence ID" value="AKQ68065.1"/>
    <property type="molecule type" value="Genomic_DNA"/>
</dbReference>
<organism evidence="5 6">
    <name type="scientific">Pseudomyxococcus hansupus</name>
    <dbReference type="NCBI Taxonomy" id="1297742"/>
    <lineage>
        <taxon>Bacteria</taxon>
        <taxon>Pseudomonadati</taxon>
        <taxon>Myxococcota</taxon>
        <taxon>Myxococcia</taxon>
        <taxon>Myxococcales</taxon>
        <taxon>Cystobacterineae</taxon>
        <taxon>Myxococcaceae</taxon>
        <taxon>Pseudomyxococcus</taxon>
    </lineage>
</organism>
<proteinExistence type="predicted"/>
<feature type="compositionally biased region" description="Low complexity" evidence="3">
    <location>
        <begin position="1"/>
        <end position="14"/>
    </location>
</feature>
<feature type="domain" description="Response regulatory" evidence="4">
    <location>
        <begin position="36"/>
        <end position="150"/>
    </location>
</feature>
<gene>
    <name evidence="5" type="ORF">A176_004977</name>
</gene>
<dbReference type="OrthoDB" id="9794815at2"/>
<dbReference type="RefSeq" id="WP_002637355.1">
    <property type="nucleotide sequence ID" value="NZ_CP012109.1"/>
</dbReference>
<evidence type="ECO:0000256" key="2">
    <source>
        <dbReference type="PROSITE-ProRule" id="PRU00169"/>
    </source>
</evidence>
<protein>
    <submittedName>
        <fullName evidence="5">Two-component response regulator</fullName>
    </submittedName>
</protein>
<accession>A0A0H4X348</accession>
<evidence type="ECO:0000259" key="4">
    <source>
        <dbReference type="PROSITE" id="PS50110"/>
    </source>
</evidence>
<feature type="modified residue" description="4-aspartylphosphate" evidence="2">
    <location>
        <position position="85"/>
    </location>
</feature>
<evidence type="ECO:0000313" key="5">
    <source>
        <dbReference type="EMBL" id="AKQ68065.1"/>
    </source>
</evidence>
<dbReference type="InterPro" id="IPR001789">
    <property type="entry name" value="Sig_transdc_resp-reg_receiver"/>
</dbReference>
<dbReference type="GO" id="GO:0000160">
    <property type="term" value="P:phosphorelay signal transduction system"/>
    <property type="evidence" value="ECO:0007669"/>
    <property type="project" value="InterPro"/>
</dbReference>
<dbReference type="PANTHER" id="PTHR44591">
    <property type="entry name" value="STRESS RESPONSE REGULATOR PROTEIN 1"/>
    <property type="match status" value="1"/>
</dbReference>
<reference evidence="5 6" key="1">
    <citation type="journal article" date="2016" name="PLoS ONE">
        <title>Complete Genome Sequence and Comparative Genomics of a Novel Myxobacterium Myxococcus hansupus.</title>
        <authorList>
            <person name="Sharma G."/>
            <person name="Narwani T."/>
            <person name="Subramanian S."/>
        </authorList>
    </citation>
    <scope>NUCLEOTIDE SEQUENCE [LARGE SCALE GENOMIC DNA]</scope>
    <source>
        <strain evidence="6">mixupus</strain>
    </source>
</reference>
<feature type="compositionally biased region" description="Basic and acidic residues" evidence="3">
    <location>
        <begin position="15"/>
        <end position="26"/>
    </location>
</feature>
<keyword evidence="6" id="KW-1185">Reference proteome</keyword>
<dbReference type="eggNOG" id="COG0745">
    <property type="taxonomic scope" value="Bacteria"/>
</dbReference>
<feature type="region of interest" description="Disordered" evidence="3">
    <location>
        <begin position="1"/>
        <end position="26"/>
    </location>
</feature>
<dbReference type="PROSITE" id="PS50110">
    <property type="entry name" value="RESPONSE_REGULATORY"/>
    <property type="match status" value="1"/>
</dbReference>
<keyword evidence="1 2" id="KW-0597">Phosphoprotein</keyword>